<keyword evidence="6" id="KW-1185">Reference proteome</keyword>
<keyword evidence="2" id="KW-0808">Transferase</keyword>
<dbReference type="Pfam" id="PF13649">
    <property type="entry name" value="Methyltransf_25"/>
    <property type="match status" value="1"/>
</dbReference>
<evidence type="ECO:0000256" key="1">
    <source>
        <dbReference type="ARBA" id="ARBA00022603"/>
    </source>
</evidence>
<evidence type="ECO:0000256" key="3">
    <source>
        <dbReference type="ARBA" id="ARBA00022691"/>
    </source>
</evidence>
<organism evidence="5 6">
    <name type="scientific">Thiolapillus brandeum</name>
    <dbReference type="NCBI Taxonomy" id="1076588"/>
    <lineage>
        <taxon>Bacteria</taxon>
        <taxon>Pseudomonadati</taxon>
        <taxon>Pseudomonadota</taxon>
        <taxon>Gammaproteobacteria</taxon>
        <taxon>Chromatiales</taxon>
        <taxon>Sedimenticolaceae</taxon>
        <taxon>Thiolapillus</taxon>
    </lineage>
</organism>
<dbReference type="GO" id="GO:0008168">
    <property type="term" value="F:methyltransferase activity"/>
    <property type="evidence" value="ECO:0007669"/>
    <property type="project" value="UniProtKB-KW"/>
</dbReference>
<accession>A0A7U6GGM5</accession>
<sequence>MKRTPEPEELMDEADQARAYAEADFSAANELFLELFAEAHPKDFQGRILDLGCGPADIPLRLARRYPQARIDAVDGAPAMLELAQQAITTEGLDKQINLHCHYLPSPEPAREYQAVVSNSLLHHLNDPLDLWRSIDGCILPGGQVLVMDLLRPETPEQALDLVKEYAADAPEVLRRDFHASLHAAYTLEEVTEQLQTSGLGFLEATRVSDRHLAVRGRMP</sequence>
<evidence type="ECO:0000313" key="5">
    <source>
        <dbReference type="EMBL" id="BAO43307.1"/>
    </source>
</evidence>
<dbReference type="PANTHER" id="PTHR43464:SF19">
    <property type="entry name" value="UBIQUINONE BIOSYNTHESIS O-METHYLTRANSFERASE, MITOCHONDRIAL"/>
    <property type="match status" value="1"/>
</dbReference>
<evidence type="ECO:0000313" key="6">
    <source>
        <dbReference type="Proteomes" id="UP000031631"/>
    </source>
</evidence>
<dbReference type="OrthoDB" id="9778766at2"/>
<dbReference type="Gene3D" id="3.40.50.150">
    <property type="entry name" value="Vaccinia Virus protein VP39"/>
    <property type="match status" value="1"/>
</dbReference>
<dbReference type="RefSeq" id="WP_041064845.1">
    <property type="nucleotide sequence ID" value="NZ_AP012273.1"/>
</dbReference>
<dbReference type="SUPFAM" id="SSF53335">
    <property type="entry name" value="S-adenosyl-L-methionine-dependent methyltransferases"/>
    <property type="match status" value="1"/>
</dbReference>
<dbReference type="AlphaFoldDB" id="A0A7U6GGM5"/>
<evidence type="ECO:0000259" key="4">
    <source>
        <dbReference type="Pfam" id="PF13649"/>
    </source>
</evidence>
<keyword evidence="1" id="KW-0489">Methyltransferase</keyword>
<keyword evidence="3" id="KW-0949">S-adenosyl-L-methionine</keyword>
<feature type="domain" description="Methyltransferase" evidence="4">
    <location>
        <begin position="48"/>
        <end position="143"/>
    </location>
</feature>
<reference evidence="5 6" key="1">
    <citation type="journal article" date="2014" name="PLoS ONE">
        <title>Physiological and genomic features of a novel sulfur-oxidizing gammaproteobacterium belonging to a previously uncultivated symbiotic lineage isolated from a hydrothermal vent.</title>
        <authorList>
            <person name="Nunoura T."/>
            <person name="Takaki Y."/>
            <person name="Kazama H."/>
            <person name="Kakuta J."/>
            <person name="Shimamura S."/>
            <person name="Makita H."/>
            <person name="Hirai M."/>
            <person name="Miyazaki M."/>
            <person name="Takai K."/>
        </authorList>
    </citation>
    <scope>NUCLEOTIDE SEQUENCE [LARGE SCALE GENOMIC DNA]</scope>
    <source>
        <strain evidence="5 6">Hiromi1</strain>
    </source>
</reference>
<name>A0A7U6GGM5_9GAMM</name>
<dbReference type="CDD" id="cd02440">
    <property type="entry name" value="AdoMet_MTases"/>
    <property type="match status" value="1"/>
</dbReference>
<dbReference type="PANTHER" id="PTHR43464">
    <property type="entry name" value="METHYLTRANSFERASE"/>
    <property type="match status" value="1"/>
</dbReference>
<evidence type="ECO:0000256" key="2">
    <source>
        <dbReference type="ARBA" id="ARBA00022679"/>
    </source>
</evidence>
<proteinExistence type="predicted"/>
<dbReference type="InterPro" id="IPR041698">
    <property type="entry name" value="Methyltransf_25"/>
</dbReference>
<dbReference type="KEGG" id="tbn:TBH_C0361"/>
<protein>
    <recommendedName>
        <fullName evidence="4">Methyltransferase domain-containing protein</fullName>
    </recommendedName>
</protein>
<dbReference type="InterPro" id="IPR029063">
    <property type="entry name" value="SAM-dependent_MTases_sf"/>
</dbReference>
<dbReference type="Proteomes" id="UP000031631">
    <property type="component" value="Chromosome"/>
</dbReference>
<gene>
    <name evidence="5" type="ORF">TBH_C0361</name>
</gene>
<dbReference type="EMBL" id="AP012273">
    <property type="protein sequence ID" value="BAO43307.1"/>
    <property type="molecule type" value="Genomic_DNA"/>
</dbReference>
<dbReference type="GO" id="GO:0032259">
    <property type="term" value="P:methylation"/>
    <property type="evidence" value="ECO:0007669"/>
    <property type="project" value="UniProtKB-KW"/>
</dbReference>